<gene>
    <name evidence="1" type="ORF">Pan153_54760</name>
</gene>
<protein>
    <submittedName>
        <fullName evidence="1">Uncharacterized protein</fullName>
    </submittedName>
</protein>
<dbReference type="AlphaFoldDB" id="A0A518FWP6"/>
<proteinExistence type="predicted"/>
<dbReference type="Proteomes" id="UP000320839">
    <property type="component" value="Chromosome"/>
</dbReference>
<accession>A0A518FWP6</accession>
<evidence type="ECO:0000313" key="2">
    <source>
        <dbReference type="Proteomes" id="UP000320839"/>
    </source>
</evidence>
<organism evidence="1 2">
    <name type="scientific">Gimesia panareensis</name>
    <dbReference type="NCBI Taxonomy" id="2527978"/>
    <lineage>
        <taxon>Bacteria</taxon>
        <taxon>Pseudomonadati</taxon>
        <taxon>Planctomycetota</taxon>
        <taxon>Planctomycetia</taxon>
        <taxon>Planctomycetales</taxon>
        <taxon>Planctomycetaceae</taxon>
        <taxon>Gimesia</taxon>
    </lineage>
</organism>
<dbReference type="EMBL" id="CP036317">
    <property type="protein sequence ID" value="QDV20797.1"/>
    <property type="molecule type" value="Genomic_DNA"/>
</dbReference>
<name>A0A518FWP6_9PLAN</name>
<evidence type="ECO:0000313" key="1">
    <source>
        <dbReference type="EMBL" id="QDV20797.1"/>
    </source>
</evidence>
<sequence length="48" mass="5777">MIHSQHHKEIPVKNTYTILRNWYFIFLKVASEGAFSKTPVNRLNYINR</sequence>
<reference evidence="1 2" key="1">
    <citation type="submission" date="2019-02" db="EMBL/GenBank/DDBJ databases">
        <title>Deep-cultivation of Planctomycetes and their phenomic and genomic characterization uncovers novel biology.</title>
        <authorList>
            <person name="Wiegand S."/>
            <person name="Jogler M."/>
            <person name="Boedeker C."/>
            <person name="Pinto D."/>
            <person name="Vollmers J."/>
            <person name="Rivas-Marin E."/>
            <person name="Kohn T."/>
            <person name="Peeters S.H."/>
            <person name="Heuer A."/>
            <person name="Rast P."/>
            <person name="Oberbeckmann S."/>
            <person name="Bunk B."/>
            <person name="Jeske O."/>
            <person name="Meyerdierks A."/>
            <person name="Storesund J.E."/>
            <person name="Kallscheuer N."/>
            <person name="Luecker S."/>
            <person name="Lage O.M."/>
            <person name="Pohl T."/>
            <person name="Merkel B.J."/>
            <person name="Hornburger P."/>
            <person name="Mueller R.-W."/>
            <person name="Bruemmer F."/>
            <person name="Labrenz M."/>
            <person name="Spormann A.M."/>
            <person name="Op den Camp H."/>
            <person name="Overmann J."/>
            <person name="Amann R."/>
            <person name="Jetten M.S.M."/>
            <person name="Mascher T."/>
            <person name="Medema M.H."/>
            <person name="Devos D.P."/>
            <person name="Kaster A.-K."/>
            <person name="Ovreas L."/>
            <person name="Rohde M."/>
            <person name="Galperin M.Y."/>
            <person name="Jogler C."/>
        </authorList>
    </citation>
    <scope>NUCLEOTIDE SEQUENCE [LARGE SCALE GENOMIC DNA]</scope>
    <source>
        <strain evidence="1 2">Pan153</strain>
    </source>
</reference>